<protein>
    <submittedName>
        <fullName evidence="4">DnaJ-domain-containing protein</fullName>
    </submittedName>
</protein>
<proteinExistence type="predicted"/>
<evidence type="ECO:0000256" key="1">
    <source>
        <dbReference type="SAM" id="MobiDB-lite"/>
    </source>
</evidence>
<keyword evidence="2" id="KW-0472">Membrane</keyword>
<reference evidence="4" key="1">
    <citation type="submission" date="2020-11" db="EMBL/GenBank/DDBJ databases">
        <authorList>
            <consortium name="DOE Joint Genome Institute"/>
            <person name="Ahrendt S."/>
            <person name="Riley R."/>
            <person name="Andreopoulos W."/>
            <person name="Labutti K."/>
            <person name="Pangilinan J."/>
            <person name="Ruiz-Duenas F.J."/>
            <person name="Barrasa J.M."/>
            <person name="Sanchez-Garcia M."/>
            <person name="Camarero S."/>
            <person name="Miyauchi S."/>
            <person name="Serrano A."/>
            <person name="Linde D."/>
            <person name="Babiker R."/>
            <person name="Drula E."/>
            <person name="Ayuso-Fernandez I."/>
            <person name="Pacheco R."/>
            <person name="Padilla G."/>
            <person name="Ferreira P."/>
            <person name="Barriuso J."/>
            <person name="Kellner H."/>
            <person name="Castanera R."/>
            <person name="Alfaro M."/>
            <person name="Ramirez L."/>
            <person name="Pisabarro A.G."/>
            <person name="Kuo A."/>
            <person name="Tritt A."/>
            <person name="Lipzen A."/>
            <person name="He G."/>
            <person name="Yan M."/>
            <person name="Ng V."/>
            <person name="Cullen D."/>
            <person name="Martin F."/>
            <person name="Rosso M.-N."/>
            <person name="Henrissat B."/>
            <person name="Hibbett D."/>
            <person name="Martinez A.T."/>
            <person name="Grigoriev I.V."/>
        </authorList>
    </citation>
    <scope>NUCLEOTIDE SEQUENCE</scope>
    <source>
        <strain evidence="4">MF-IS2</strain>
    </source>
</reference>
<name>A0A9P5XFB0_9AGAR</name>
<keyword evidence="2" id="KW-0812">Transmembrane</keyword>
<dbReference type="CDD" id="cd06257">
    <property type="entry name" value="DnaJ"/>
    <property type="match status" value="1"/>
</dbReference>
<sequence>MSNPYPYPTHRNPTPHQIFHLPSSATESDIKARYFDLVRIYHPDKASSSVSPDLAHERFQAITTAYDVLRGKKPHLGTAPGASGVEDRSYQTTAAYRAARRRRQELYSSGAVDDRWKDRIFLGLALTTVGVFVLQVFGTRREVMADAMMNARRPVSHPSQRPEVDPATKKTTEDEKRLSA</sequence>
<evidence type="ECO:0000259" key="3">
    <source>
        <dbReference type="PROSITE" id="PS50076"/>
    </source>
</evidence>
<keyword evidence="2" id="KW-1133">Transmembrane helix</keyword>
<feature type="region of interest" description="Disordered" evidence="1">
    <location>
        <begin position="151"/>
        <end position="180"/>
    </location>
</feature>
<dbReference type="PROSITE" id="PS50076">
    <property type="entry name" value="DNAJ_2"/>
    <property type="match status" value="1"/>
</dbReference>
<dbReference type="Proteomes" id="UP000807342">
    <property type="component" value="Unassembled WGS sequence"/>
</dbReference>
<dbReference type="OrthoDB" id="445556at2759"/>
<feature type="domain" description="J" evidence="3">
    <location>
        <begin position="14"/>
        <end position="94"/>
    </location>
</feature>
<dbReference type="InterPro" id="IPR050817">
    <property type="entry name" value="DjlA_DnaK_co-chaperone"/>
</dbReference>
<dbReference type="Pfam" id="PF00226">
    <property type="entry name" value="DnaJ"/>
    <property type="match status" value="1"/>
</dbReference>
<dbReference type="SUPFAM" id="SSF46565">
    <property type="entry name" value="Chaperone J-domain"/>
    <property type="match status" value="1"/>
</dbReference>
<evidence type="ECO:0000256" key="2">
    <source>
        <dbReference type="SAM" id="Phobius"/>
    </source>
</evidence>
<dbReference type="EMBL" id="MU151138">
    <property type="protein sequence ID" value="KAF9449172.1"/>
    <property type="molecule type" value="Genomic_DNA"/>
</dbReference>
<dbReference type="InterPro" id="IPR001623">
    <property type="entry name" value="DnaJ_domain"/>
</dbReference>
<dbReference type="Gene3D" id="1.10.287.110">
    <property type="entry name" value="DnaJ domain"/>
    <property type="match status" value="1"/>
</dbReference>
<feature type="transmembrane region" description="Helical" evidence="2">
    <location>
        <begin position="120"/>
        <end position="139"/>
    </location>
</feature>
<keyword evidence="5" id="KW-1185">Reference proteome</keyword>
<accession>A0A9P5XFB0</accession>
<dbReference type="PANTHER" id="PTHR24074">
    <property type="entry name" value="CO-CHAPERONE PROTEIN DJLA"/>
    <property type="match status" value="1"/>
</dbReference>
<feature type="compositionally biased region" description="Basic and acidic residues" evidence="1">
    <location>
        <begin position="160"/>
        <end position="180"/>
    </location>
</feature>
<comment type="caution">
    <text evidence="4">The sequence shown here is derived from an EMBL/GenBank/DDBJ whole genome shotgun (WGS) entry which is preliminary data.</text>
</comment>
<organism evidence="4 5">
    <name type="scientific">Macrolepiota fuliginosa MF-IS2</name>
    <dbReference type="NCBI Taxonomy" id="1400762"/>
    <lineage>
        <taxon>Eukaryota</taxon>
        <taxon>Fungi</taxon>
        <taxon>Dikarya</taxon>
        <taxon>Basidiomycota</taxon>
        <taxon>Agaricomycotina</taxon>
        <taxon>Agaricomycetes</taxon>
        <taxon>Agaricomycetidae</taxon>
        <taxon>Agaricales</taxon>
        <taxon>Agaricineae</taxon>
        <taxon>Agaricaceae</taxon>
        <taxon>Macrolepiota</taxon>
    </lineage>
</organism>
<dbReference type="PRINTS" id="PR00625">
    <property type="entry name" value="JDOMAIN"/>
</dbReference>
<evidence type="ECO:0000313" key="4">
    <source>
        <dbReference type="EMBL" id="KAF9449172.1"/>
    </source>
</evidence>
<dbReference type="SMART" id="SM00271">
    <property type="entry name" value="DnaJ"/>
    <property type="match status" value="1"/>
</dbReference>
<gene>
    <name evidence="4" type="ORF">P691DRAFT_812857</name>
</gene>
<dbReference type="AlphaFoldDB" id="A0A9P5XFB0"/>
<evidence type="ECO:0000313" key="5">
    <source>
        <dbReference type="Proteomes" id="UP000807342"/>
    </source>
</evidence>
<dbReference type="InterPro" id="IPR036869">
    <property type="entry name" value="J_dom_sf"/>
</dbReference>